<dbReference type="InterPro" id="IPR016024">
    <property type="entry name" value="ARM-type_fold"/>
</dbReference>
<reference evidence="1 2" key="2">
    <citation type="submission" date="2020-03" db="EMBL/GenBank/DDBJ databases">
        <authorList>
            <person name="Ichikawa N."/>
            <person name="Kimura A."/>
            <person name="Kitahashi Y."/>
            <person name="Uohara A."/>
        </authorList>
    </citation>
    <scope>NUCLEOTIDE SEQUENCE [LARGE SCALE GENOMIC DNA]</scope>
    <source>
        <strain evidence="1 2">NBRC 108639</strain>
    </source>
</reference>
<name>A0A6V8K9U7_9ACTN</name>
<accession>A0A6V8K9U7</accession>
<dbReference type="AlphaFoldDB" id="A0A6V8K9U7"/>
<dbReference type="Proteomes" id="UP000482800">
    <property type="component" value="Unassembled WGS sequence"/>
</dbReference>
<protein>
    <submittedName>
        <fullName evidence="1">Uncharacterized protein</fullName>
    </submittedName>
</protein>
<gene>
    <name evidence="1" type="ORF">Phou_016950</name>
</gene>
<proteinExistence type="predicted"/>
<evidence type="ECO:0000313" key="1">
    <source>
        <dbReference type="EMBL" id="GFJ77515.1"/>
    </source>
</evidence>
<comment type="caution">
    <text evidence="1">The sequence shown here is derived from an EMBL/GenBank/DDBJ whole genome shotgun (WGS) entry which is preliminary data.</text>
</comment>
<dbReference type="SUPFAM" id="SSF48371">
    <property type="entry name" value="ARM repeat"/>
    <property type="match status" value="1"/>
</dbReference>
<organism evidence="1 2">
    <name type="scientific">Phytohabitans houttuyneae</name>
    <dbReference type="NCBI Taxonomy" id="1076126"/>
    <lineage>
        <taxon>Bacteria</taxon>
        <taxon>Bacillati</taxon>
        <taxon>Actinomycetota</taxon>
        <taxon>Actinomycetes</taxon>
        <taxon>Micromonosporales</taxon>
        <taxon>Micromonosporaceae</taxon>
    </lineage>
</organism>
<evidence type="ECO:0000313" key="2">
    <source>
        <dbReference type="Proteomes" id="UP000482800"/>
    </source>
</evidence>
<sequence length="951" mass="105295">MAGVGIDCPLLIVVAGNLFGRGQLDPNMLEGSGPLRDEILTAFRDAMAGDRAFGDPELRREVLKAVAILQPFRTGDDEFHAAMAGLTGQPYDRIVHHLRSLEDGGILLRRGQSLRVVPDLLGDVVLAEAMADTASGRPTGYLERVWQTVSGQPLLHVFVNGARVDWQVRQGTHNASSLVGPLWRWFEQQFRDAGPSARLALLEMLRKVAYFQPQRALAMARWAHENPSENPSADGNPESLLYLYPTNENVVHGLPAVIENAAYNADFLPEALDLLWQLASSDERPTNQYPEHPIRVLCTLAEYEVGKPLLYNEAAVDAAKRWLAPPDVGDLPHSPFDVLEVLLASELEERIPRDHSLLLRSRSLNVDAVADVRASVIDLAMSEVRSADPRRAVNAIEAIARGLHFPRGLFGRQVTDTEWSQWTPTICEEIQRLGDLGSDESLDPVVNVAIRNALHPHAQGSGVTKDPAARALERFPASLEHDFALALHDGWGRILGRKRGSLDDAPDRQAFFDHVASKATNLWADEELCNRLERRLTTERRAFKAGGGRAGNPAPFVWTLIRTRPSLGSVICRRVIDDPTSVLLELVPTALSRLANSNSADTIALADALIATGSTVVARHVAHAFAWGRGDRSDLLDNEANLLRSLATHDDPTIRQIAAQAVQPLSSGQRPLALELAATIRFVDDTQIAAELLGAFGSHGRLRWDELSDAQASDFLDQLRHCPSIDDYHILDFLSHLSRTEPDTVVRLLLDRAEIGDELPYAKYRPLPHHWEPSLHVRANDRFPEILRTIRDWIVDGEAPSRRSDGPEIFHAVAQDYDAQAIQILDETLLADTPQHIRVVGAILREAPRHLVWDNVPFVARALHIAERHGQDSIRAIGNGLHAAVTTGSRSGSIGEPYQEDIEQRDKSAEIANKLPTGSIEQSFYHSLTRAAEASIKWEIEHDRATDRRDW</sequence>
<keyword evidence="2" id="KW-1185">Reference proteome</keyword>
<dbReference type="EMBL" id="BLPF01000001">
    <property type="protein sequence ID" value="GFJ77515.1"/>
    <property type="molecule type" value="Genomic_DNA"/>
</dbReference>
<reference evidence="1 2" key="1">
    <citation type="submission" date="2020-03" db="EMBL/GenBank/DDBJ databases">
        <title>Whole genome shotgun sequence of Phytohabitans houttuyneae NBRC 108639.</title>
        <authorList>
            <person name="Komaki H."/>
            <person name="Tamura T."/>
        </authorList>
    </citation>
    <scope>NUCLEOTIDE SEQUENCE [LARGE SCALE GENOMIC DNA]</scope>
    <source>
        <strain evidence="1 2">NBRC 108639</strain>
    </source>
</reference>
<dbReference type="RefSeq" id="WP_173054948.1">
    <property type="nucleotide sequence ID" value="NZ_BAABGO010000024.1"/>
</dbReference>